<sequence length="72" mass="8177">MKVEEKSGVQRRGGGSVVGGRTWPSPEPEFKSFLELVIVKATSNCTWELCLRFYKNVALESNLFYHRQGLTN</sequence>
<name>A0A5B7FHQ3_PORTR</name>
<evidence type="ECO:0000313" key="2">
    <source>
        <dbReference type="EMBL" id="MPC44956.1"/>
    </source>
</evidence>
<accession>A0A5B7FHQ3</accession>
<protein>
    <submittedName>
        <fullName evidence="2">Uncharacterized protein</fullName>
    </submittedName>
</protein>
<feature type="region of interest" description="Disordered" evidence="1">
    <location>
        <begin position="1"/>
        <end position="26"/>
    </location>
</feature>
<comment type="caution">
    <text evidence="2">The sequence shown here is derived from an EMBL/GenBank/DDBJ whole genome shotgun (WGS) entry which is preliminary data.</text>
</comment>
<dbReference type="Proteomes" id="UP000324222">
    <property type="component" value="Unassembled WGS sequence"/>
</dbReference>
<dbReference type="AlphaFoldDB" id="A0A5B7FHQ3"/>
<organism evidence="2 3">
    <name type="scientific">Portunus trituberculatus</name>
    <name type="common">Swimming crab</name>
    <name type="synonym">Neptunus trituberculatus</name>
    <dbReference type="NCBI Taxonomy" id="210409"/>
    <lineage>
        <taxon>Eukaryota</taxon>
        <taxon>Metazoa</taxon>
        <taxon>Ecdysozoa</taxon>
        <taxon>Arthropoda</taxon>
        <taxon>Crustacea</taxon>
        <taxon>Multicrustacea</taxon>
        <taxon>Malacostraca</taxon>
        <taxon>Eumalacostraca</taxon>
        <taxon>Eucarida</taxon>
        <taxon>Decapoda</taxon>
        <taxon>Pleocyemata</taxon>
        <taxon>Brachyura</taxon>
        <taxon>Eubrachyura</taxon>
        <taxon>Portunoidea</taxon>
        <taxon>Portunidae</taxon>
        <taxon>Portuninae</taxon>
        <taxon>Portunus</taxon>
    </lineage>
</organism>
<gene>
    <name evidence="2" type="ORF">E2C01_038638</name>
</gene>
<reference evidence="2 3" key="1">
    <citation type="submission" date="2019-05" db="EMBL/GenBank/DDBJ databases">
        <title>Another draft genome of Portunus trituberculatus and its Hox gene families provides insights of decapod evolution.</title>
        <authorList>
            <person name="Jeong J.-H."/>
            <person name="Song I."/>
            <person name="Kim S."/>
            <person name="Choi T."/>
            <person name="Kim D."/>
            <person name="Ryu S."/>
            <person name="Kim W."/>
        </authorList>
    </citation>
    <scope>NUCLEOTIDE SEQUENCE [LARGE SCALE GENOMIC DNA]</scope>
    <source>
        <tissue evidence="2">Muscle</tissue>
    </source>
</reference>
<evidence type="ECO:0000313" key="3">
    <source>
        <dbReference type="Proteomes" id="UP000324222"/>
    </source>
</evidence>
<proteinExistence type="predicted"/>
<keyword evidence="3" id="KW-1185">Reference proteome</keyword>
<evidence type="ECO:0000256" key="1">
    <source>
        <dbReference type="SAM" id="MobiDB-lite"/>
    </source>
</evidence>
<dbReference type="EMBL" id="VSRR010006507">
    <property type="protein sequence ID" value="MPC44956.1"/>
    <property type="molecule type" value="Genomic_DNA"/>
</dbReference>